<dbReference type="Proteomes" id="UP001152797">
    <property type="component" value="Unassembled WGS sequence"/>
</dbReference>
<feature type="region of interest" description="Disordered" evidence="1">
    <location>
        <begin position="428"/>
        <end position="535"/>
    </location>
</feature>
<dbReference type="EMBL" id="CAMXCT010001671">
    <property type="protein sequence ID" value="CAI3992125.1"/>
    <property type="molecule type" value="Genomic_DNA"/>
</dbReference>
<dbReference type="EMBL" id="CAMXCT030001671">
    <property type="protein sequence ID" value="CAL4779437.1"/>
    <property type="molecule type" value="Genomic_DNA"/>
</dbReference>
<dbReference type="GO" id="GO:0004386">
    <property type="term" value="F:helicase activity"/>
    <property type="evidence" value="ECO:0007669"/>
    <property type="project" value="UniProtKB-KW"/>
</dbReference>
<organism evidence="2">
    <name type="scientific">Cladocopium goreaui</name>
    <dbReference type="NCBI Taxonomy" id="2562237"/>
    <lineage>
        <taxon>Eukaryota</taxon>
        <taxon>Sar</taxon>
        <taxon>Alveolata</taxon>
        <taxon>Dinophyceae</taxon>
        <taxon>Suessiales</taxon>
        <taxon>Symbiodiniaceae</taxon>
        <taxon>Cladocopium</taxon>
    </lineage>
</organism>
<feature type="compositionally biased region" description="Polar residues" evidence="1">
    <location>
        <begin position="519"/>
        <end position="535"/>
    </location>
</feature>
<name>A0A9P1CIJ1_9DINO</name>
<feature type="compositionally biased region" description="Polar residues" evidence="1">
    <location>
        <begin position="472"/>
        <end position="482"/>
    </location>
</feature>
<proteinExistence type="predicted"/>
<accession>A0A9P1CIJ1</accession>
<keyword evidence="4" id="KW-1185">Reference proteome</keyword>
<gene>
    <name evidence="2" type="ORF">C1SCF055_LOCUS18978</name>
</gene>
<evidence type="ECO:0000256" key="1">
    <source>
        <dbReference type="SAM" id="MobiDB-lite"/>
    </source>
</evidence>
<protein>
    <submittedName>
        <fullName evidence="3">ATP-dependent DNA helicase</fullName>
    </submittedName>
</protein>
<sequence>MGNYDEQGLKVQPQDAADVELPWDDARQLVEALVLSRVDTPDNAVKVLGQSWVPTWDGWKELRQCATERCCVTIAERLCDIAQQNTPYQSKTDTQALQTLASEGFMWRKALSHGVNNCLIDSLILCLSYEHILPHNLTADVTARRCVAAACRKHLIQEIGDEVAPGSNGLFPFLDAHRDGPRIVGSQLNALQRESQRSGGTPEKLSCSKDARFHLCRTCQASLEPEQLEGDEACDLQHHLAKAVSAEVHVYDSTTTDLSVPLDVYTIGRHDSLLVPVFRLYRYKNGRYAALLPANPAERPVFTSGDSQTAAQGSKQNDMSATCTVAPPTNSFGTIGCAAGIGAATALRAPQIEQVREILQRFCDQRGADVQVDETDAHRVSDAWWNLDALGIILHTLLQAGLTFADAGMHHARRLANQWRGFYTTQTQGAGKRLSDGSMETAQKENVGHKTAATDAAATRSLHSTSAERQEPTSTSEVNLSITARKRQATQQDASAGPARKTEMNVPPRRVRHKAPPVGSTTAPTSRTGSLQGASTDAEDIYPLRLWKPSQGNKDPRAAYDFAMQDATALLSDKPTLPERLHAATDPEMAYDLPDYHCAFRSCGFECATQAALAEHVAQHHAIALYRTWHCGGHHRLALRKRHSRHIKTYLLTQRCQQSGPLATCSIDRRCLRRFRSNMLGHYVGTAICFVCARRFPFVDGFPNQQISWLRAYEPCTGLFFNHVPEMLEALLGMSTYHARYVATLPADMQPGLQSELAQWTCTIACAPYNMSVLGPED</sequence>
<keyword evidence="3" id="KW-0547">Nucleotide-binding</keyword>
<comment type="caution">
    <text evidence="2">The sequence shown here is derived from an EMBL/GenBank/DDBJ whole genome shotgun (WGS) entry which is preliminary data.</text>
</comment>
<keyword evidence="3" id="KW-0067">ATP-binding</keyword>
<keyword evidence="3" id="KW-0347">Helicase</keyword>
<dbReference type="AlphaFoldDB" id="A0A9P1CIJ1"/>
<evidence type="ECO:0000313" key="3">
    <source>
        <dbReference type="EMBL" id="CAL4779437.1"/>
    </source>
</evidence>
<keyword evidence="3" id="KW-0378">Hydrolase</keyword>
<evidence type="ECO:0000313" key="4">
    <source>
        <dbReference type="Proteomes" id="UP001152797"/>
    </source>
</evidence>
<evidence type="ECO:0000313" key="2">
    <source>
        <dbReference type="EMBL" id="CAI3992125.1"/>
    </source>
</evidence>
<reference evidence="3 4" key="2">
    <citation type="submission" date="2024-05" db="EMBL/GenBank/DDBJ databases">
        <authorList>
            <person name="Chen Y."/>
            <person name="Shah S."/>
            <person name="Dougan E. K."/>
            <person name="Thang M."/>
            <person name="Chan C."/>
        </authorList>
    </citation>
    <scope>NUCLEOTIDE SEQUENCE [LARGE SCALE GENOMIC DNA]</scope>
</reference>
<reference evidence="2" key="1">
    <citation type="submission" date="2022-10" db="EMBL/GenBank/DDBJ databases">
        <authorList>
            <person name="Chen Y."/>
            <person name="Dougan E. K."/>
            <person name="Chan C."/>
            <person name="Rhodes N."/>
            <person name="Thang M."/>
        </authorList>
    </citation>
    <scope>NUCLEOTIDE SEQUENCE</scope>
</reference>
<dbReference type="EMBL" id="CAMXCT020001671">
    <property type="protein sequence ID" value="CAL1145500.1"/>
    <property type="molecule type" value="Genomic_DNA"/>
</dbReference>